<comment type="caution">
    <text evidence="1">The sequence shown here is derived from an EMBL/GenBank/DDBJ whole genome shotgun (WGS) entry which is preliminary data.</text>
</comment>
<name>A0A8H6VH17_9PEZI</name>
<organism evidence="1 2">
    <name type="scientific">Pseudocercospora fuligena</name>
    <dbReference type="NCBI Taxonomy" id="685502"/>
    <lineage>
        <taxon>Eukaryota</taxon>
        <taxon>Fungi</taxon>
        <taxon>Dikarya</taxon>
        <taxon>Ascomycota</taxon>
        <taxon>Pezizomycotina</taxon>
        <taxon>Dothideomycetes</taxon>
        <taxon>Dothideomycetidae</taxon>
        <taxon>Mycosphaerellales</taxon>
        <taxon>Mycosphaerellaceae</taxon>
        <taxon>Pseudocercospora</taxon>
    </lineage>
</organism>
<evidence type="ECO:0000313" key="2">
    <source>
        <dbReference type="Proteomes" id="UP000660729"/>
    </source>
</evidence>
<dbReference type="EMBL" id="JABCIY010000158">
    <property type="protein sequence ID" value="KAF7191215.1"/>
    <property type="molecule type" value="Genomic_DNA"/>
</dbReference>
<keyword evidence="2" id="KW-1185">Reference proteome</keyword>
<accession>A0A8H6VH17</accession>
<sequence length="148" mass="16599">MRKHKPPVREQGSSALASDLLTTLHFLTSYGEYIFRQILTAFEQVCLHYSVLTSPRLPSLPSTRHAATQRSVLFTYFGQQLIMGLPKSAIFLLSRPAIGLPEQWTCESSLTSHFVSPGKCTVTLSQIKRRLKACLAAKLRYKYLAAVL</sequence>
<gene>
    <name evidence="1" type="ORF">HII31_07238</name>
</gene>
<dbReference type="AlphaFoldDB" id="A0A8H6VH17"/>
<protein>
    <submittedName>
        <fullName evidence="1">Uncharacterized protein</fullName>
    </submittedName>
</protein>
<dbReference type="Proteomes" id="UP000660729">
    <property type="component" value="Unassembled WGS sequence"/>
</dbReference>
<reference evidence="1" key="1">
    <citation type="submission" date="2020-04" db="EMBL/GenBank/DDBJ databases">
        <title>Draft genome resource of the tomato pathogen Pseudocercospora fuligena.</title>
        <authorList>
            <person name="Zaccaron A."/>
        </authorList>
    </citation>
    <scope>NUCLEOTIDE SEQUENCE</scope>
    <source>
        <strain evidence="1">PF001</strain>
    </source>
</reference>
<evidence type="ECO:0000313" key="1">
    <source>
        <dbReference type="EMBL" id="KAF7191215.1"/>
    </source>
</evidence>
<proteinExistence type="predicted"/>